<sequence>MPAGDHESGRCGRRVRADDDGLVYRNDLDDGRFGARGAATDRIRAEGLADIAPPAAEAHRVLAPGGRWALAETVGGPAGDPSFPVPGLTAA</sequence>
<accession>A0A6J4THG7</accession>
<gene>
    <name evidence="1" type="ORF">AVDCRST_MAG53-3476</name>
</gene>
<protein>
    <submittedName>
        <fullName evidence="1">Uncharacterized protein</fullName>
    </submittedName>
</protein>
<proteinExistence type="predicted"/>
<reference evidence="1" key="1">
    <citation type="submission" date="2020-02" db="EMBL/GenBank/DDBJ databases">
        <authorList>
            <person name="Meier V. D."/>
        </authorList>
    </citation>
    <scope>NUCLEOTIDE SEQUENCE</scope>
    <source>
        <strain evidence="1">AVDCRST_MAG53</strain>
    </source>
</reference>
<name>A0A6J4THG7_9ACTN</name>
<dbReference type="AlphaFoldDB" id="A0A6J4THG7"/>
<organism evidence="1">
    <name type="scientific">uncultured Solirubrobacteraceae bacterium</name>
    <dbReference type="NCBI Taxonomy" id="1162706"/>
    <lineage>
        <taxon>Bacteria</taxon>
        <taxon>Bacillati</taxon>
        <taxon>Actinomycetota</taxon>
        <taxon>Thermoleophilia</taxon>
        <taxon>Solirubrobacterales</taxon>
        <taxon>Solirubrobacteraceae</taxon>
        <taxon>environmental samples</taxon>
    </lineage>
</organism>
<dbReference type="EMBL" id="CADCVR010000108">
    <property type="protein sequence ID" value="CAA9523535.1"/>
    <property type="molecule type" value="Genomic_DNA"/>
</dbReference>
<evidence type="ECO:0000313" key="1">
    <source>
        <dbReference type="EMBL" id="CAA9523535.1"/>
    </source>
</evidence>